<sequence>MDVPNVIEKCRHLYSSESADGKSIEVLWNSAMGAKFLRQERKELESVGWCILDTTMKGYKTAYPEPQLTVKLKRNHIHGQIKVNKTISYHHSSSVDWPPRWP</sequence>
<dbReference type="OrthoDB" id="5272396at2759"/>
<proteinExistence type="predicted"/>
<reference evidence="1" key="1">
    <citation type="submission" date="2022-11" db="EMBL/GenBank/DDBJ databases">
        <title>Genome Resource of Sclerotinia nivalis Strain SnTB1, a Plant Pathogen Isolated from American Ginseng.</title>
        <authorList>
            <person name="Fan S."/>
        </authorList>
    </citation>
    <scope>NUCLEOTIDE SEQUENCE</scope>
    <source>
        <strain evidence="1">SnTB1</strain>
    </source>
</reference>
<comment type="caution">
    <text evidence="1">The sequence shown here is derived from an EMBL/GenBank/DDBJ whole genome shotgun (WGS) entry which is preliminary data.</text>
</comment>
<evidence type="ECO:0000313" key="1">
    <source>
        <dbReference type="EMBL" id="KAJ8063327.1"/>
    </source>
</evidence>
<organism evidence="1 2">
    <name type="scientific">Sclerotinia nivalis</name>
    <dbReference type="NCBI Taxonomy" id="352851"/>
    <lineage>
        <taxon>Eukaryota</taxon>
        <taxon>Fungi</taxon>
        <taxon>Dikarya</taxon>
        <taxon>Ascomycota</taxon>
        <taxon>Pezizomycotina</taxon>
        <taxon>Leotiomycetes</taxon>
        <taxon>Helotiales</taxon>
        <taxon>Sclerotiniaceae</taxon>
        <taxon>Sclerotinia</taxon>
    </lineage>
</organism>
<dbReference type="Proteomes" id="UP001152300">
    <property type="component" value="Unassembled WGS sequence"/>
</dbReference>
<protein>
    <submittedName>
        <fullName evidence="1">Uncharacterized protein</fullName>
    </submittedName>
</protein>
<keyword evidence="2" id="KW-1185">Reference proteome</keyword>
<dbReference type="AlphaFoldDB" id="A0A9X0AIA9"/>
<evidence type="ECO:0000313" key="2">
    <source>
        <dbReference type="Proteomes" id="UP001152300"/>
    </source>
</evidence>
<dbReference type="EMBL" id="JAPEIS010000009">
    <property type="protein sequence ID" value="KAJ8063327.1"/>
    <property type="molecule type" value="Genomic_DNA"/>
</dbReference>
<accession>A0A9X0AIA9</accession>
<gene>
    <name evidence="1" type="ORF">OCU04_008556</name>
</gene>
<name>A0A9X0AIA9_9HELO</name>